<evidence type="ECO:0000313" key="2">
    <source>
        <dbReference type="EMBL" id="GIX99061.1"/>
    </source>
</evidence>
<reference evidence="2 3" key="1">
    <citation type="submission" date="2021-06" db="EMBL/GenBank/DDBJ databases">
        <title>Caerostris darwini draft genome.</title>
        <authorList>
            <person name="Kono N."/>
            <person name="Arakawa K."/>
        </authorList>
    </citation>
    <scope>NUCLEOTIDE SEQUENCE [LARGE SCALE GENOMIC DNA]</scope>
</reference>
<feature type="compositionally biased region" description="Basic and acidic residues" evidence="1">
    <location>
        <begin position="59"/>
        <end position="102"/>
    </location>
</feature>
<dbReference type="AlphaFoldDB" id="A0AAV4PPU7"/>
<feature type="compositionally biased region" description="Basic and acidic residues" evidence="1">
    <location>
        <begin position="124"/>
        <end position="173"/>
    </location>
</feature>
<comment type="caution">
    <text evidence="2">The sequence shown here is derived from an EMBL/GenBank/DDBJ whole genome shotgun (WGS) entry which is preliminary data.</text>
</comment>
<gene>
    <name evidence="2" type="ORF">CDAR_97351</name>
</gene>
<protein>
    <submittedName>
        <fullName evidence="2">Uncharacterized protein</fullName>
    </submittedName>
</protein>
<accession>A0AAV4PPU7</accession>
<sequence>MSPSGLAEAQSQMTKKATAKQMTVRECIFVLMEICNNPVNGKSEISEVIFHSRRTFNGDVHDDGDHDDRDDGDHGDRDDGDHDDHGVHDDRDDDGHGGRDDDALLLGCPQHSKSRSATNICRISNDDGHDGDDHGDRDDHDDRGDRDGGRGDRDDGGHGDHGDHDDGGHDGHGGDVLLLACHQV</sequence>
<organism evidence="2 3">
    <name type="scientific">Caerostris darwini</name>
    <dbReference type="NCBI Taxonomy" id="1538125"/>
    <lineage>
        <taxon>Eukaryota</taxon>
        <taxon>Metazoa</taxon>
        <taxon>Ecdysozoa</taxon>
        <taxon>Arthropoda</taxon>
        <taxon>Chelicerata</taxon>
        <taxon>Arachnida</taxon>
        <taxon>Araneae</taxon>
        <taxon>Araneomorphae</taxon>
        <taxon>Entelegynae</taxon>
        <taxon>Araneoidea</taxon>
        <taxon>Araneidae</taxon>
        <taxon>Caerostris</taxon>
    </lineage>
</organism>
<proteinExistence type="predicted"/>
<name>A0AAV4PPU7_9ARAC</name>
<evidence type="ECO:0000313" key="3">
    <source>
        <dbReference type="Proteomes" id="UP001054837"/>
    </source>
</evidence>
<dbReference type="Proteomes" id="UP001054837">
    <property type="component" value="Unassembled WGS sequence"/>
</dbReference>
<feature type="region of interest" description="Disordered" evidence="1">
    <location>
        <begin position="56"/>
        <end position="174"/>
    </location>
</feature>
<dbReference type="EMBL" id="BPLQ01003267">
    <property type="protein sequence ID" value="GIX99061.1"/>
    <property type="molecule type" value="Genomic_DNA"/>
</dbReference>
<evidence type="ECO:0000256" key="1">
    <source>
        <dbReference type="SAM" id="MobiDB-lite"/>
    </source>
</evidence>
<keyword evidence="3" id="KW-1185">Reference proteome</keyword>